<evidence type="ECO:0000313" key="1">
    <source>
        <dbReference type="EMBL" id="SKB05207.1"/>
    </source>
</evidence>
<reference evidence="2" key="1">
    <citation type="submission" date="2017-02" db="EMBL/GenBank/DDBJ databases">
        <authorList>
            <person name="Varghese N."/>
            <person name="Submissions S."/>
        </authorList>
    </citation>
    <scope>NUCLEOTIDE SEQUENCE [LARGE SCALE GENOMIC DNA]</scope>
    <source>
        <strain evidence="2">DSM 23966</strain>
    </source>
</reference>
<dbReference type="Proteomes" id="UP000190042">
    <property type="component" value="Unassembled WGS sequence"/>
</dbReference>
<proteinExistence type="predicted"/>
<evidence type="ECO:0000313" key="2">
    <source>
        <dbReference type="Proteomes" id="UP000190042"/>
    </source>
</evidence>
<dbReference type="RefSeq" id="WP_078818545.1">
    <property type="nucleotide sequence ID" value="NZ_FUYJ01000009.1"/>
</dbReference>
<accession>A0A1T4YTL8</accession>
<gene>
    <name evidence="1" type="ORF">SAMN04244570_3586</name>
</gene>
<name>A0A1T4YTL8_9BACL</name>
<dbReference type="AlphaFoldDB" id="A0A1T4YTL8"/>
<sequence length="236" mass="26710">MLKEFAQYLLELKRPETVEAEGRTYSTKQLHRLDVERDVRTITIQSLSGIVDYIKSNFDHERPIMIQVASPTEVNVYDALNDENDRRNYIQAKALLPDITFEKFMSREAFNIMVQACFVGSDTKTTVLKVISSIVEENSLAQSDDGVTQHVTVNQGVATRGLDTIPNPVSLKPYRSFVEINQPESDFILRLREGGNVALFEADGGAWELNAMHNIKAYFELELAELVKEKKVVIIA</sequence>
<keyword evidence="2" id="KW-1185">Reference proteome</keyword>
<organism evidence="1 2">
    <name type="scientific">Sporosarcina newyorkensis</name>
    <dbReference type="NCBI Taxonomy" id="759851"/>
    <lineage>
        <taxon>Bacteria</taxon>
        <taxon>Bacillati</taxon>
        <taxon>Bacillota</taxon>
        <taxon>Bacilli</taxon>
        <taxon>Bacillales</taxon>
        <taxon>Caryophanaceae</taxon>
        <taxon>Sporosarcina</taxon>
    </lineage>
</organism>
<protein>
    <submittedName>
        <fullName evidence="1">Uncharacterized protein</fullName>
    </submittedName>
</protein>
<dbReference type="EMBL" id="FUYJ01000009">
    <property type="protein sequence ID" value="SKB05207.1"/>
    <property type="molecule type" value="Genomic_DNA"/>
</dbReference>